<name>A0A1T4P9V7_9ACTN</name>
<evidence type="ECO:0000313" key="2">
    <source>
        <dbReference type="EMBL" id="SJZ88355.1"/>
    </source>
</evidence>
<dbReference type="AlphaFoldDB" id="A0A1T4P9V7"/>
<dbReference type="InterPro" id="IPR011991">
    <property type="entry name" value="ArsR-like_HTH"/>
</dbReference>
<proteinExistence type="predicted"/>
<keyword evidence="3" id="KW-1185">Reference proteome</keyword>
<feature type="region of interest" description="Disordered" evidence="1">
    <location>
        <begin position="65"/>
        <end position="92"/>
    </location>
</feature>
<dbReference type="Pfam" id="PF12840">
    <property type="entry name" value="HTH_20"/>
    <property type="match status" value="1"/>
</dbReference>
<dbReference type="CDD" id="cd00090">
    <property type="entry name" value="HTH_ARSR"/>
    <property type="match status" value="1"/>
</dbReference>
<dbReference type="Proteomes" id="UP000190637">
    <property type="component" value="Unassembled WGS sequence"/>
</dbReference>
<reference evidence="2 3" key="1">
    <citation type="submission" date="2017-02" db="EMBL/GenBank/DDBJ databases">
        <authorList>
            <person name="Peterson S.W."/>
        </authorList>
    </citation>
    <scope>NUCLEOTIDE SEQUENCE [LARGE SCALE GENOMIC DNA]</scope>
    <source>
        <strain evidence="2 3">DSM 45154</strain>
    </source>
</reference>
<dbReference type="InterPro" id="IPR036390">
    <property type="entry name" value="WH_DNA-bd_sf"/>
</dbReference>
<dbReference type="SUPFAM" id="SSF46785">
    <property type="entry name" value="Winged helix' DNA-binding domain"/>
    <property type="match status" value="1"/>
</dbReference>
<dbReference type="EMBL" id="FUWS01000004">
    <property type="protein sequence ID" value="SJZ88355.1"/>
    <property type="molecule type" value="Genomic_DNA"/>
</dbReference>
<dbReference type="STRING" id="1122192.SAMN02745673_01699"/>
<protein>
    <submittedName>
        <fullName evidence="2">Helix-turn-helix domain-containing protein</fullName>
    </submittedName>
</protein>
<dbReference type="RefSeq" id="WP_078761081.1">
    <property type="nucleotide sequence ID" value="NZ_FUWS01000004.1"/>
</dbReference>
<evidence type="ECO:0000313" key="3">
    <source>
        <dbReference type="Proteomes" id="UP000190637"/>
    </source>
</evidence>
<organism evidence="2 3">
    <name type="scientific">Marinactinospora thermotolerans DSM 45154</name>
    <dbReference type="NCBI Taxonomy" id="1122192"/>
    <lineage>
        <taxon>Bacteria</taxon>
        <taxon>Bacillati</taxon>
        <taxon>Actinomycetota</taxon>
        <taxon>Actinomycetes</taxon>
        <taxon>Streptosporangiales</taxon>
        <taxon>Nocardiopsidaceae</taxon>
        <taxon>Marinactinospora</taxon>
    </lineage>
</organism>
<dbReference type="InterPro" id="IPR036388">
    <property type="entry name" value="WH-like_DNA-bd_sf"/>
</dbReference>
<sequence length="192" mass="20908">MSEDEKTSRARAGLARHPVRAALLELLEEAGTVTATEAARRIGASSGLCSFHLRRLAEHGVVEEVPNAPGRSRPWRLRAGRHTTPAPGEEFGSLERGLEDASWRHWLAHRDQAPHGWGEEAFSAVVYLTPEEMGEVATAVRALLARYQDREWRPSARPEGAAPVAAITRIFPLLSSGDTARRHSDTSPGPAA</sequence>
<accession>A0A1T4P9V7</accession>
<gene>
    <name evidence="2" type="ORF">SAMN02745673_01699</name>
</gene>
<dbReference type="Gene3D" id="1.10.10.10">
    <property type="entry name" value="Winged helix-like DNA-binding domain superfamily/Winged helix DNA-binding domain"/>
    <property type="match status" value="1"/>
</dbReference>
<evidence type="ECO:0000256" key="1">
    <source>
        <dbReference type="SAM" id="MobiDB-lite"/>
    </source>
</evidence>